<dbReference type="PROSITE" id="PS50004">
    <property type="entry name" value="C2"/>
    <property type="match status" value="1"/>
</dbReference>
<feature type="compositionally biased region" description="Low complexity" evidence="1">
    <location>
        <begin position="83"/>
        <end position="100"/>
    </location>
</feature>
<name>A0AAW1R330_9CHLO</name>
<evidence type="ECO:0000313" key="4">
    <source>
        <dbReference type="EMBL" id="KAK9828375.1"/>
    </source>
</evidence>
<dbReference type="PANTHER" id="PTHR10857">
    <property type="entry name" value="COPINE"/>
    <property type="match status" value="1"/>
</dbReference>
<dbReference type="Pfam" id="PF07002">
    <property type="entry name" value="Copine"/>
    <property type="match status" value="1"/>
</dbReference>
<evidence type="ECO:0000256" key="2">
    <source>
        <dbReference type="SAM" id="Phobius"/>
    </source>
</evidence>
<evidence type="ECO:0000259" key="3">
    <source>
        <dbReference type="PROSITE" id="PS50004"/>
    </source>
</evidence>
<keyword evidence="5" id="KW-1185">Reference proteome</keyword>
<accession>A0AAW1R330</accession>
<dbReference type="Proteomes" id="UP001445335">
    <property type="component" value="Unassembled WGS sequence"/>
</dbReference>
<feature type="region of interest" description="Disordered" evidence="1">
    <location>
        <begin position="405"/>
        <end position="441"/>
    </location>
</feature>
<comment type="caution">
    <text evidence="4">The sequence shown here is derived from an EMBL/GenBank/DDBJ whole genome shotgun (WGS) entry which is preliminary data.</text>
</comment>
<evidence type="ECO:0000256" key="1">
    <source>
        <dbReference type="SAM" id="MobiDB-lite"/>
    </source>
</evidence>
<feature type="region of interest" description="Disordered" evidence="1">
    <location>
        <begin position="958"/>
        <end position="983"/>
    </location>
</feature>
<reference evidence="4 5" key="1">
    <citation type="journal article" date="2024" name="Nat. Commun.">
        <title>Phylogenomics reveals the evolutionary origins of lichenization in chlorophyte algae.</title>
        <authorList>
            <person name="Puginier C."/>
            <person name="Libourel C."/>
            <person name="Otte J."/>
            <person name="Skaloud P."/>
            <person name="Haon M."/>
            <person name="Grisel S."/>
            <person name="Petersen M."/>
            <person name="Berrin J.G."/>
            <person name="Delaux P.M."/>
            <person name="Dal Grande F."/>
            <person name="Keller J."/>
        </authorList>
    </citation>
    <scope>NUCLEOTIDE SEQUENCE [LARGE SCALE GENOMIC DNA]</scope>
    <source>
        <strain evidence="4 5">SAG 245.80</strain>
    </source>
</reference>
<dbReference type="InterPro" id="IPR045052">
    <property type="entry name" value="Copine"/>
</dbReference>
<keyword evidence="2" id="KW-0812">Transmembrane</keyword>
<feature type="compositionally biased region" description="Pro residues" evidence="1">
    <location>
        <begin position="33"/>
        <end position="49"/>
    </location>
</feature>
<sequence>MALKPLPKAHSTESEDVDGVPLMSAGAQRSDALPPPAPLAASLPLPPRPPSRRGSALNLQGSLPRPDGQQTLRTEGSDPLQPAPLASSVSLQPSSRRSSLGATLGGLAASVAPGPGAFGPGGAVQGLLPGAWSLPVATSLEEAELEEKAGGQSASSANRGKRSAQQTASAGGSPRGRVFGEVTSNSDAAWRGGGLDPKTQLNGSSPSAALSMESMPKAKAGAGSRRCSLSRRCCSPSWASVLLVVAAVALAMGLGVLVGHVAWPRRVDSIAALPGFLSRPDVVTSVGKAAPIASATQAGQPQLLKGIGNIIEGDDGAPPPASHFGVRPSSLDRPWTALDNGLLASSAPGSGASSIGDWMDTPGDSLGVRDEVTAGPQPAGMGAAPASGVSSVGGTGIQEAASSGGVALGGAGDSSGGTGVQEAPVGGSPMHPVPGNNTSGIDIQDDINATRAKPLLLPQVEVRLSIRNAQAALGASAELYAAAPGPSSAWELIGRTEVARHCEAVEFAAVFRCTYAFEKPKRLRVVLHGGCLGGTGSESGDSSEEHAAREPASPCQPSTANGKAVPLGAAETTLAEVLTARGQALTLPLGPDSAGPLVILAASEDASIGAEVRMRFRAQRLPIAEGDRLPSARLRLSRLAGPRAEGAWQAVAETDVLRATRNPRWEALTVAVQALCQGDAAAPLRLQVLDVPPGPGRHQVLCQATSSLRGLQEAAQPGAPAMQLLPPEPQGYSAGGGGAGRRSDAGECGALLVREVRLRRRPSLLDYMAGGCELNWMVALDFSDAAATDAKAASMHAPAGADGGPSTCQCILAAFGAILEPYDPHRRFPLWALGGAVGGRSATPCWALNGNGFQPEVRGLGGILKTYKEGVRVVQPGGATALAPVLAAVRAHMESLSDVKHRFFVLLVLLSRPPDDVGELSAVLAAIAAELPLALLVVGVGSEHYSALQAALAQATPPARPPGALGGSSGENDTAFEVNSASNGASQERVAGKAAAAVQHIAHFAAFRPGSGDRAEDVAAALLAKVPHIFMAHFRRCMILPKPPQLPTCQSTDN</sequence>
<gene>
    <name evidence="4" type="ORF">WJX81_001113</name>
</gene>
<feature type="compositionally biased region" description="Gly residues" evidence="1">
    <location>
        <begin position="406"/>
        <end position="419"/>
    </location>
</feature>
<dbReference type="EMBL" id="JALJOU010000051">
    <property type="protein sequence ID" value="KAK9828375.1"/>
    <property type="molecule type" value="Genomic_DNA"/>
</dbReference>
<dbReference type="GO" id="GO:0005544">
    <property type="term" value="F:calcium-dependent phospholipid binding"/>
    <property type="evidence" value="ECO:0007669"/>
    <property type="project" value="InterPro"/>
</dbReference>
<feature type="region of interest" description="Disordered" evidence="1">
    <location>
        <begin position="143"/>
        <end position="209"/>
    </location>
</feature>
<feature type="compositionally biased region" description="Polar residues" evidence="1">
    <location>
        <begin position="199"/>
        <end position="208"/>
    </location>
</feature>
<feature type="compositionally biased region" description="Polar residues" evidence="1">
    <location>
        <begin position="152"/>
        <end position="170"/>
    </location>
</feature>
<organism evidence="4 5">
    <name type="scientific">Elliptochloris bilobata</name>
    <dbReference type="NCBI Taxonomy" id="381761"/>
    <lineage>
        <taxon>Eukaryota</taxon>
        <taxon>Viridiplantae</taxon>
        <taxon>Chlorophyta</taxon>
        <taxon>core chlorophytes</taxon>
        <taxon>Trebouxiophyceae</taxon>
        <taxon>Trebouxiophyceae incertae sedis</taxon>
        <taxon>Elliptochloris clade</taxon>
        <taxon>Elliptochloris</taxon>
    </lineage>
</organism>
<dbReference type="PANTHER" id="PTHR10857:SF106">
    <property type="entry name" value="C2 DOMAIN-CONTAINING PROTEIN"/>
    <property type="match status" value="1"/>
</dbReference>
<protein>
    <recommendedName>
        <fullName evidence="3">C2 domain-containing protein</fullName>
    </recommendedName>
</protein>
<feature type="region of interest" description="Disordered" evidence="1">
    <location>
        <begin position="535"/>
        <end position="563"/>
    </location>
</feature>
<keyword evidence="2" id="KW-0472">Membrane</keyword>
<feature type="region of interest" description="Disordered" evidence="1">
    <location>
        <begin position="1"/>
        <end position="101"/>
    </location>
</feature>
<feature type="transmembrane region" description="Helical" evidence="2">
    <location>
        <begin position="238"/>
        <end position="263"/>
    </location>
</feature>
<keyword evidence="2" id="KW-1133">Transmembrane helix</keyword>
<proteinExistence type="predicted"/>
<dbReference type="GO" id="GO:0005886">
    <property type="term" value="C:plasma membrane"/>
    <property type="evidence" value="ECO:0007669"/>
    <property type="project" value="TreeGrafter"/>
</dbReference>
<dbReference type="InterPro" id="IPR000008">
    <property type="entry name" value="C2_dom"/>
</dbReference>
<evidence type="ECO:0000313" key="5">
    <source>
        <dbReference type="Proteomes" id="UP001445335"/>
    </source>
</evidence>
<dbReference type="InterPro" id="IPR010734">
    <property type="entry name" value="Copine_C"/>
</dbReference>
<feature type="domain" description="C2" evidence="3">
    <location>
        <begin position="592"/>
        <end position="722"/>
    </location>
</feature>
<dbReference type="AlphaFoldDB" id="A0AAW1R330"/>
<dbReference type="GO" id="GO:0071277">
    <property type="term" value="P:cellular response to calcium ion"/>
    <property type="evidence" value="ECO:0007669"/>
    <property type="project" value="TreeGrafter"/>
</dbReference>